<evidence type="ECO:0000313" key="3">
    <source>
        <dbReference type="EMBL" id="MXP29268.1"/>
    </source>
</evidence>
<evidence type="ECO:0000259" key="2">
    <source>
        <dbReference type="Pfam" id="PF00144"/>
    </source>
</evidence>
<dbReference type="InterPro" id="IPR001466">
    <property type="entry name" value="Beta-lactam-related"/>
</dbReference>
<feature type="domain" description="Beta-lactamase-related" evidence="2">
    <location>
        <begin position="54"/>
        <end position="384"/>
    </location>
</feature>
<dbReference type="GO" id="GO:0016787">
    <property type="term" value="F:hydrolase activity"/>
    <property type="evidence" value="ECO:0007669"/>
    <property type="project" value="UniProtKB-KW"/>
</dbReference>
<dbReference type="PANTHER" id="PTHR43283">
    <property type="entry name" value="BETA-LACTAMASE-RELATED"/>
    <property type="match status" value="1"/>
</dbReference>
<gene>
    <name evidence="3" type="ORF">GRI58_10595</name>
</gene>
<dbReference type="OrthoDB" id="5705574at2"/>
<feature type="chain" id="PRO_5032277865" evidence="1">
    <location>
        <begin position="26"/>
        <end position="415"/>
    </location>
</feature>
<dbReference type="InterPro" id="IPR050789">
    <property type="entry name" value="Diverse_Enzym_Activities"/>
</dbReference>
<comment type="caution">
    <text evidence="3">The sequence shown here is derived from an EMBL/GenBank/DDBJ whole genome shotgun (WGS) entry which is preliminary data.</text>
</comment>
<feature type="signal peptide" evidence="1">
    <location>
        <begin position="1"/>
        <end position="25"/>
    </location>
</feature>
<dbReference type="InterPro" id="IPR012338">
    <property type="entry name" value="Beta-lactam/transpept-like"/>
</dbReference>
<dbReference type="Pfam" id="PF00144">
    <property type="entry name" value="Beta-lactamase"/>
    <property type="match status" value="1"/>
</dbReference>
<reference evidence="3 4" key="1">
    <citation type="submission" date="2019-12" db="EMBL/GenBank/DDBJ databases">
        <title>Genomic-based taxomic classification of the family Erythrobacteraceae.</title>
        <authorList>
            <person name="Xu L."/>
        </authorList>
    </citation>
    <scope>NUCLEOTIDE SEQUENCE [LARGE SCALE GENOMIC DNA]</scope>
    <source>
        <strain evidence="3 4">KEMB 9005-328</strain>
    </source>
</reference>
<keyword evidence="4" id="KW-1185">Reference proteome</keyword>
<accession>A0A845AQS5</accession>
<dbReference type="AlphaFoldDB" id="A0A845AQS5"/>
<proteinExistence type="predicted"/>
<evidence type="ECO:0000313" key="4">
    <source>
        <dbReference type="Proteomes" id="UP000439780"/>
    </source>
</evidence>
<sequence>MDVFWRIAALALVPALLMAPANATASEVAKEPKRQDPVAQVWVRFDRSGIEQVKASGIADLRTGRPVSVDDPVRVASISKLITSIAVMRLVEQGKLDLDADVSRTLGWRLRNPAFPDVPITLRLLLSHRSSLTDTIDYVLPLDSDMQKVLANPAAWDADHAPGTYFRYTNFNFPVIAAVMEKATGKRFDLLVKRIVLKPLGIEACFNWIACNSDFAARAVVLYREAVPVKDDNHGVMPECPVTPAQDGSCDIAARWSPGSNGAIFSPQGGLRITMKGLAKIGRMLLGNGKVDGVRLLSPGSIHTLLTPVWTFDGSNGDTQDGFICRYGLASQTLATSVEGCHDDPFADGVPRAGHAGSAYGLKAGLWIDRKRGTGVAYYATDVLDDDSGLHSAFTRIEEQLATAAKSPVSMSEGK</sequence>
<dbReference type="PANTHER" id="PTHR43283:SF3">
    <property type="entry name" value="BETA-LACTAMASE FAMILY PROTEIN (AFU_ORTHOLOGUE AFUA_5G07500)"/>
    <property type="match status" value="1"/>
</dbReference>
<evidence type="ECO:0000256" key="1">
    <source>
        <dbReference type="SAM" id="SignalP"/>
    </source>
</evidence>
<dbReference type="Gene3D" id="3.40.710.10">
    <property type="entry name" value="DD-peptidase/beta-lactamase superfamily"/>
    <property type="match status" value="1"/>
</dbReference>
<protein>
    <submittedName>
        <fullName evidence="3">Serine hydrolase</fullName>
    </submittedName>
</protein>
<name>A0A845AQS5_9SPHN</name>
<dbReference type="Proteomes" id="UP000439780">
    <property type="component" value="Unassembled WGS sequence"/>
</dbReference>
<keyword evidence="1" id="KW-0732">Signal</keyword>
<organism evidence="3 4">
    <name type="scientific">Qipengyuania algicida</name>
    <dbReference type="NCBI Taxonomy" id="1836209"/>
    <lineage>
        <taxon>Bacteria</taxon>
        <taxon>Pseudomonadati</taxon>
        <taxon>Pseudomonadota</taxon>
        <taxon>Alphaproteobacteria</taxon>
        <taxon>Sphingomonadales</taxon>
        <taxon>Erythrobacteraceae</taxon>
        <taxon>Qipengyuania</taxon>
    </lineage>
</organism>
<dbReference type="EMBL" id="WTYA01000007">
    <property type="protein sequence ID" value="MXP29268.1"/>
    <property type="molecule type" value="Genomic_DNA"/>
</dbReference>
<dbReference type="SUPFAM" id="SSF56601">
    <property type="entry name" value="beta-lactamase/transpeptidase-like"/>
    <property type="match status" value="1"/>
</dbReference>
<keyword evidence="3" id="KW-0378">Hydrolase</keyword>